<sequence length="241" mass="27915">MSQFQTLKSNICSIQAARDEAVQAYESQVTKVTSIAEELHAVKEQATADKQKATEVEKREADVEKRAHHLDKKSAEAEKRAADLGAKVWVLEQNLQEVEASVREKINISIEEFKTYEDLKNFISESEAFNDFRHDLAVPTFWKGIHLLCNYVRRTAGDDFDFSKFEYDVDAPSDFKEVGDTPDHQIEVVIDCTWVSRIRRRLLSSLRRSLLLTKPLLKQLLLRSWESWLVPFRMNNKRNSP</sequence>
<gene>
    <name evidence="2" type="ORF">NE237_019902</name>
</gene>
<proteinExistence type="predicted"/>
<dbReference type="EMBL" id="JAMYWD010000009">
    <property type="protein sequence ID" value="KAJ4959992.1"/>
    <property type="molecule type" value="Genomic_DNA"/>
</dbReference>
<feature type="compositionally biased region" description="Basic and acidic residues" evidence="1">
    <location>
        <begin position="46"/>
        <end position="65"/>
    </location>
</feature>
<dbReference type="Gene3D" id="1.20.5.340">
    <property type="match status" value="1"/>
</dbReference>
<feature type="region of interest" description="Disordered" evidence="1">
    <location>
        <begin position="46"/>
        <end position="76"/>
    </location>
</feature>
<evidence type="ECO:0000313" key="3">
    <source>
        <dbReference type="Proteomes" id="UP001141806"/>
    </source>
</evidence>
<evidence type="ECO:0000313" key="2">
    <source>
        <dbReference type="EMBL" id="KAJ4959992.1"/>
    </source>
</evidence>
<protein>
    <submittedName>
        <fullName evidence="2">Uncharacterized protein</fullName>
    </submittedName>
</protein>
<evidence type="ECO:0000256" key="1">
    <source>
        <dbReference type="SAM" id="MobiDB-lite"/>
    </source>
</evidence>
<dbReference type="AlphaFoldDB" id="A0A9Q0H513"/>
<accession>A0A9Q0H513</accession>
<comment type="caution">
    <text evidence="2">The sequence shown here is derived from an EMBL/GenBank/DDBJ whole genome shotgun (WGS) entry which is preliminary data.</text>
</comment>
<organism evidence="2 3">
    <name type="scientific">Protea cynaroides</name>
    <dbReference type="NCBI Taxonomy" id="273540"/>
    <lineage>
        <taxon>Eukaryota</taxon>
        <taxon>Viridiplantae</taxon>
        <taxon>Streptophyta</taxon>
        <taxon>Embryophyta</taxon>
        <taxon>Tracheophyta</taxon>
        <taxon>Spermatophyta</taxon>
        <taxon>Magnoliopsida</taxon>
        <taxon>Proteales</taxon>
        <taxon>Proteaceae</taxon>
        <taxon>Protea</taxon>
    </lineage>
</organism>
<dbReference type="Proteomes" id="UP001141806">
    <property type="component" value="Unassembled WGS sequence"/>
</dbReference>
<keyword evidence="3" id="KW-1185">Reference proteome</keyword>
<reference evidence="2" key="1">
    <citation type="journal article" date="2023" name="Plant J.">
        <title>The genome of the king protea, Protea cynaroides.</title>
        <authorList>
            <person name="Chang J."/>
            <person name="Duong T.A."/>
            <person name="Schoeman C."/>
            <person name="Ma X."/>
            <person name="Roodt D."/>
            <person name="Barker N."/>
            <person name="Li Z."/>
            <person name="Van de Peer Y."/>
            <person name="Mizrachi E."/>
        </authorList>
    </citation>
    <scope>NUCLEOTIDE SEQUENCE</scope>
    <source>
        <tissue evidence="2">Young leaves</tissue>
    </source>
</reference>
<name>A0A9Q0H513_9MAGN</name>